<dbReference type="InterPro" id="IPR008919">
    <property type="entry name" value="Retrov_capsid_N"/>
</dbReference>
<reference evidence="3 4" key="1">
    <citation type="submission" date="2012-03" db="EMBL/GenBank/DDBJ databases">
        <title>Whole Genome Assembly of Papio anubis.</title>
        <authorList>
            <person name="Liu Y.L."/>
            <person name="Abraham K.A."/>
            <person name="Akbar H.A."/>
            <person name="Ali S.A."/>
            <person name="Anosike U.A."/>
            <person name="Aqrawi P.A."/>
            <person name="Arias F.A."/>
            <person name="Attaway T.A."/>
            <person name="Awwad R.A."/>
            <person name="Babu C.B."/>
            <person name="Bandaranaike D.B."/>
            <person name="Battles P.B."/>
            <person name="Bell A.B."/>
            <person name="Beltran B.B."/>
            <person name="Berhane-Mersha D.B."/>
            <person name="Bess C.B."/>
            <person name="Bickham C.B."/>
            <person name="Bolden T.B."/>
            <person name="Carter K.C."/>
            <person name="Chau D.C."/>
            <person name="Chavez A.C."/>
            <person name="Clerc-Blankenburg K.C."/>
            <person name="Coyle M.C."/>
            <person name="Dao M.D."/>
            <person name="Davila M.L.D."/>
            <person name="Davy-Carroll L.D."/>
            <person name="Denson S.D."/>
            <person name="Dinh H.D."/>
            <person name="Fernandez S.F."/>
            <person name="Fernando P.F."/>
            <person name="Forbes L.F."/>
            <person name="Francis C.F."/>
            <person name="Francisco L.F."/>
            <person name="Fu Q.F."/>
            <person name="Garcia-Iii R.G."/>
            <person name="Garrett T.G."/>
            <person name="Gross S.G."/>
            <person name="Gubbala S.G."/>
            <person name="Hirani K.H."/>
            <person name="Hogues M.H."/>
            <person name="Hollins B.H."/>
            <person name="Jackson L.J."/>
            <person name="Javaid M.J."/>
            <person name="Jhangiani S.J."/>
            <person name="Johnson A.J."/>
            <person name="Johnson B.J."/>
            <person name="Jones J.J."/>
            <person name="Joshi V.J."/>
            <person name="Kalu J.K."/>
            <person name="Khan N.K."/>
            <person name="Korchina V.K."/>
            <person name="Kovar C.K."/>
            <person name="Lago L.L."/>
            <person name="Lara F.L."/>
            <person name="Le T.-K.L."/>
            <person name="Lee S.L."/>
            <person name="Legall-Iii F.L."/>
            <person name="Lemon S.L."/>
            <person name="Liu J.L."/>
            <person name="Liu Y.-S.L."/>
            <person name="Liyanage D.L."/>
            <person name="Lopez J.L."/>
            <person name="Lorensuhewa L.L."/>
            <person name="Mata R.M."/>
            <person name="Mathew T.M."/>
            <person name="Mercado C.M."/>
            <person name="Mercado I.M."/>
            <person name="Morales K.M."/>
            <person name="Morgan M.M."/>
            <person name="Munidasa M.M."/>
            <person name="Ngo D.N."/>
            <person name="Nguyen L.N."/>
            <person name="Nguyen T.N."/>
            <person name="Nguyen N.N."/>
            <person name="Obregon M.O."/>
            <person name="Okwuonu G.O."/>
            <person name="Ongeri F.O."/>
            <person name="Onwere C.O."/>
            <person name="Osifeso I.O."/>
            <person name="Parra A.P."/>
            <person name="Patil S.P."/>
            <person name="Perez A.P."/>
            <person name="Perez Y.P."/>
            <person name="Pham C.P."/>
            <person name="Pu L.-L.P."/>
            <person name="Puazo M.P."/>
            <person name="Quiroz J.Q."/>
            <person name="Rouhana J.R."/>
            <person name="Ruiz M.R."/>
            <person name="Ruiz S.-J.R."/>
            <person name="Saada N.S."/>
            <person name="Santibanez J.S."/>
            <person name="Scheel M.S."/>
            <person name="Schneider B.S."/>
            <person name="Simmons D.S."/>
            <person name="Sisson I.S."/>
            <person name="Tang L.-Y.T."/>
            <person name="Thornton R.T."/>
            <person name="Tisius J.T."/>
            <person name="Toledanes G.T."/>
            <person name="Trejos Z.T."/>
            <person name="Usmani K.U."/>
            <person name="Varghese R.V."/>
            <person name="Vattathil S.V."/>
            <person name="Vee V.V."/>
            <person name="Walker D.W."/>
            <person name="Weissenberger G.W."/>
            <person name="White C.W."/>
            <person name="Williams A.W."/>
            <person name="Woodworth J.W."/>
            <person name="Wright R.W."/>
            <person name="Zhu Y.Z."/>
            <person name="Han Y.H."/>
            <person name="Newsham I.N."/>
            <person name="Nazareth L.N."/>
            <person name="Worley K.W."/>
            <person name="Muzny D.M."/>
            <person name="Rogers J.R."/>
            <person name="Gibbs R.G."/>
        </authorList>
    </citation>
    <scope>NUCLEOTIDE SEQUENCE [LARGE SCALE GENOMIC DNA]</scope>
</reference>
<dbReference type="Proteomes" id="UP000028761">
    <property type="component" value="Chromosome 8"/>
</dbReference>
<feature type="compositionally biased region" description="Basic and acidic residues" evidence="1">
    <location>
        <begin position="370"/>
        <end position="394"/>
    </location>
</feature>
<evidence type="ECO:0000259" key="2">
    <source>
        <dbReference type="Pfam" id="PF02093"/>
    </source>
</evidence>
<dbReference type="InterPro" id="IPR050462">
    <property type="entry name" value="Retroviral_Gag-Pol_poly"/>
</dbReference>
<reference evidence="3" key="2">
    <citation type="submission" date="2025-08" db="UniProtKB">
        <authorList>
            <consortium name="Ensembl"/>
        </authorList>
    </citation>
    <scope>IDENTIFICATION</scope>
</reference>
<feature type="region of interest" description="Disordered" evidence="1">
    <location>
        <begin position="1"/>
        <end position="85"/>
    </location>
</feature>
<dbReference type="AlphaFoldDB" id="A0A8I5NKK4"/>
<dbReference type="PANTHER" id="PTHR33166">
    <property type="entry name" value="GAG_P30 DOMAIN-CONTAINING PROTEIN"/>
    <property type="match status" value="1"/>
</dbReference>
<dbReference type="Pfam" id="PF02093">
    <property type="entry name" value="Gag_p30"/>
    <property type="match status" value="2"/>
</dbReference>
<evidence type="ECO:0000256" key="1">
    <source>
        <dbReference type="SAM" id="MobiDB-lite"/>
    </source>
</evidence>
<organism evidence="3 4">
    <name type="scientific">Papio anubis</name>
    <name type="common">Olive baboon</name>
    <dbReference type="NCBI Taxonomy" id="9555"/>
    <lineage>
        <taxon>Eukaryota</taxon>
        <taxon>Metazoa</taxon>
        <taxon>Chordata</taxon>
        <taxon>Craniata</taxon>
        <taxon>Vertebrata</taxon>
        <taxon>Euteleostomi</taxon>
        <taxon>Mammalia</taxon>
        <taxon>Eutheria</taxon>
        <taxon>Euarchontoglires</taxon>
        <taxon>Primates</taxon>
        <taxon>Haplorrhini</taxon>
        <taxon>Catarrhini</taxon>
        <taxon>Cercopithecidae</taxon>
        <taxon>Cercopithecinae</taxon>
        <taxon>Papio</taxon>
    </lineage>
</organism>
<feature type="region of interest" description="Disordered" evidence="1">
    <location>
        <begin position="124"/>
        <end position="187"/>
    </location>
</feature>
<feature type="compositionally biased region" description="Pro residues" evidence="1">
    <location>
        <begin position="1"/>
        <end position="22"/>
    </location>
</feature>
<dbReference type="Ensembl" id="ENSPANT00000072615.1">
    <property type="protein sequence ID" value="ENSPANP00000058464.1"/>
    <property type="gene ID" value="ENSPANG00000042586.1"/>
</dbReference>
<feature type="domain" description="Core shell protein Gag P30" evidence="2">
    <location>
        <begin position="215"/>
        <end position="372"/>
    </location>
</feature>
<dbReference type="SUPFAM" id="SSF47943">
    <property type="entry name" value="Retrovirus capsid protein, N-terminal core domain"/>
    <property type="match status" value="2"/>
</dbReference>
<sequence>PPPPENPLLRPPPYASPLPPVLSPALSSITSAPTLSPTSPSASPSTPSPSPAPPELTPRTPPPTPRLRLRRTENPDGPPTWRSSLFPLRTVNHTVQYWSFSASDLYNWKTHNPSFSQDPQALTSLIERGPPSGWEKPRALPQGPQPRRWRRRRQRRASPRLRASAGGHRLRCCGGRAGGPGEPHCAAPRRRGRAGFLRLARAAGPQSGLQPRSFVLLTTEERQRVLLEARKNVPGPGGLPTQLPNEIDEGFPLTRPDWDYETAPGRESLRIYRQALLAGLKGAGKRPTNLAKVRTITQERDESPAAFMERLLERFQMYTPFNPETLEHKATVAMAFIDQAASDIKGKLQRLDRIQTYGLQELVKEAKKVYNKRETPEEREARLAKEQEEREDRKDRKRDKHLTKILAAVVKEKRPGREGEKRRRPKVEKDQCAYCKEPWTSIPRSPTPTTYSAP</sequence>
<name>A0A8I5NKK4_PAPAN</name>
<evidence type="ECO:0000313" key="4">
    <source>
        <dbReference type="Proteomes" id="UP000028761"/>
    </source>
</evidence>
<dbReference type="Gene3D" id="1.10.375.10">
    <property type="entry name" value="Human Immunodeficiency Virus Type 1 Capsid Protein"/>
    <property type="match status" value="2"/>
</dbReference>
<dbReference type="InterPro" id="IPR003036">
    <property type="entry name" value="Gag_P30"/>
</dbReference>
<feature type="compositionally biased region" description="Polar residues" evidence="1">
    <location>
        <begin position="442"/>
        <end position="454"/>
    </location>
</feature>
<accession>A0A8I5NKK4</accession>
<feature type="compositionally biased region" description="Low complexity" evidence="1">
    <location>
        <begin position="23"/>
        <end position="45"/>
    </location>
</feature>
<feature type="domain" description="Core shell protein Gag P30" evidence="2">
    <location>
        <begin position="103"/>
        <end position="127"/>
    </location>
</feature>
<dbReference type="GeneTree" id="ENSGT01150000287075"/>
<evidence type="ECO:0000313" key="3">
    <source>
        <dbReference type="Ensembl" id="ENSPANP00000058464.1"/>
    </source>
</evidence>
<keyword evidence="4" id="KW-1185">Reference proteome</keyword>
<dbReference type="Gene3D" id="4.10.60.10">
    <property type="entry name" value="Zinc finger, CCHC-type"/>
    <property type="match status" value="1"/>
</dbReference>
<feature type="compositionally biased region" description="Pro residues" evidence="1">
    <location>
        <begin position="46"/>
        <end position="65"/>
    </location>
</feature>
<feature type="compositionally biased region" description="Basic residues" evidence="1">
    <location>
        <begin position="147"/>
        <end position="159"/>
    </location>
</feature>
<dbReference type="GO" id="GO:0019068">
    <property type="term" value="P:virion assembly"/>
    <property type="evidence" value="ECO:0007669"/>
    <property type="project" value="InterPro"/>
</dbReference>
<protein>
    <recommendedName>
        <fullName evidence="2">Core shell protein Gag P30 domain-containing protein</fullName>
    </recommendedName>
</protein>
<proteinExistence type="predicted"/>
<feature type="compositionally biased region" description="Basic and acidic residues" evidence="1">
    <location>
        <begin position="410"/>
        <end position="431"/>
    </location>
</feature>
<reference evidence="3" key="3">
    <citation type="submission" date="2025-09" db="UniProtKB">
        <authorList>
            <consortium name="Ensembl"/>
        </authorList>
    </citation>
    <scope>IDENTIFICATION</scope>
</reference>
<feature type="region of interest" description="Disordered" evidence="1">
    <location>
        <begin position="231"/>
        <end position="251"/>
    </location>
</feature>
<feature type="region of interest" description="Disordered" evidence="1">
    <location>
        <begin position="370"/>
        <end position="454"/>
    </location>
</feature>